<feature type="domain" description="Transposase IS110-like N-terminal" evidence="1">
    <location>
        <begin position="9"/>
        <end position="152"/>
    </location>
</feature>
<dbReference type="Pfam" id="PF01548">
    <property type="entry name" value="DEDD_Tnp_IS110"/>
    <property type="match status" value="1"/>
</dbReference>
<dbReference type="PANTHER" id="PTHR33055">
    <property type="entry name" value="TRANSPOSASE FOR INSERTION SEQUENCE ELEMENT IS1111A"/>
    <property type="match status" value="1"/>
</dbReference>
<sequence>MDVLIERACGLDVHKKNITACIITPEGKEIKTFRTHTVFILELIDWIKNHRCTHVAMESTGVFWKPIVNLLEAEDIEFLVVNAQHIKAVPGRKTDVKDAEWICNLLRHGLLKPSYIPDRNQREMRELVRYRRSLIQERSREHNRVQKVLEGANIKLASVVSDIMGLSSRDMLEAMVNGETDPETLAGFARRSMKRKKEELELALKGNMSSHQRMMLKTMLTHIDFLNEQIIELDMEVAKRLAPFQKDLDRLDSIPGIAARTTEQILAEIGTDIASRFPSSAHLCSWVGLVPGHNESAGKRKSSKTRKGNKYLRSALIEASHSIRGSDNYLGAQYRRIAARKGRHRAAVAVAHSIMTIAYHLLTRQEDYKDLGSDYFEKRHQDAIVKQTVRKLENLGFTVTLATSEVS</sequence>
<evidence type="ECO:0000259" key="2">
    <source>
        <dbReference type="Pfam" id="PF02371"/>
    </source>
</evidence>
<evidence type="ECO:0000259" key="1">
    <source>
        <dbReference type="Pfam" id="PF01548"/>
    </source>
</evidence>
<gene>
    <name evidence="3" type="ORF">PUW25_06880</name>
</gene>
<accession>A0ABY7XFS2</accession>
<keyword evidence="4" id="KW-1185">Reference proteome</keyword>
<dbReference type="EMBL" id="CP118108">
    <property type="protein sequence ID" value="WDI03674.1"/>
    <property type="molecule type" value="Genomic_DNA"/>
</dbReference>
<dbReference type="NCBIfam" id="NF033542">
    <property type="entry name" value="transpos_IS110"/>
    <property type="match status" value="1"/>
</dbReference>
<evidence type="ECO:0000313" key="4">
    <source>
        <dbReference type="Proteomes" id="UP001221519"/>
    </source>
</evidence>
<protein>
    <submittedName>
        <fullName evidence="3">IS110 family transposase</fullName>
    </submittedName>
</protein>
<dbReference type="Proteomes" id="UP001221519">
    <property type="component" value="Chromosome"/>
</dbReference>
<dbReference type="PANTHER" id="PTHR33055:SF15">
    <property type="entry name" value="TRANSPOSASE-RELATED"/>
    <property type="match status" value="1"/>
</dbReference>
<dbReference type="Pfam" id="PF02371">
    <property type="entry name" value="Transposase_20"/>
    <property type="match status" value="1"/>
</dbReference>
<organism evidence="3 4">
    <name type="scientific">Paenibacillus urinalis</name>
    <dbReference type="NCBI Taxonomy" id="521520"/>
    <lineage>
        <taxon>Bacteria</taxon>
        <taxon>Bacillati</taxon>
        <taxon>Bacillota</taxon>
        <taxon>Bacilli</taxon>
        <taxon>Bacillales</taxon>
        <taxon>Paenibacillaceae</taxon>
        <taxon>Paenibacillus</taxon>
    </lineage>
</organism>
<reference evidence="3 4" key="1">
    <citation type="submission" date="2023-02" db="EMBL/GenBank/DDBJ databases">
        <title>Pathogen: clinical or host-associated sample.</title>
        <authorList>
            <person name="Hergert J."/>
            <person name="Casey R."/>
            <person name="Wagner J."/>
            <person name="Young E.L."/>
            <person name="Oakeson K.F."/>
        </authorList>
    </citation>
    <scope>NUCLEOTIDE SEQUENCE [LARGE SCALE GENOMIC DNA]</scope>
    <source>
        <strain evidence="3 4">2022CK-00829</strain>
    </source>
</reference>
<proteinExistence type="predicted"/>
<dbReference type="RefSeq" id="WP_047910133.1">
    <property type="nucleotide sequence ID" value="NZ_CP118105.1"/>
</dbReference>
<feature type="domain" description="Transposase IS116/IS110/IS902 C-terminal" evidence="2">
    <location>
        <begin position="249"/>
        <end position="326"/>
    </location>
</feature>
<name>A0ABY7XFS2_9BACL</name>
<dbReference type="InterPro" id="IPR002525">
    <property type="entry name" value="Transp_IS110-like_N"/>
</dbReference>
<evidence type="ECO:0000313" key="3">
    <source>
        <dbReference type="EMBL" id="WDI03674.1"/>
    </source>
</evidence>
<dbReference type="InterPro" id="IPR047650">
    <property type="entry name" value="Transpos_IS110"/>
</dbReference>
<dbReference type="InterPro" id="IPR003346">
    <property type="entry name" value="Transposase_20"/>
</dbReference>